<dbReference type="InParanoid" id="H2LA69"/>
<keyword evidence="11" id="KW-0445">Lipid transport</keyword>
<protein>
    <recommendedName>
        <fullName evidence="16">Vigilin</fullName>
    </recommendedName>
    <alternativeName>
        <fullName evidence="18">High density lipoprotein-binding protein</fullName>
    </alternativeName>
</protein>
<dbReference type="SMART" id="SM00322">
    <property type="entry name" value="KH"/>
    <property type="match status" value="14"/>
</dbReference>
<feature type="region of interest" description="Disordered" evidence="21">
    <location>
        <begin position="1208"/>
        <end position="1236"/>
    </location>
</feature>
<dbReference type="FunFam" id="3.30.1370.10:FF:000061">
    <property type="entry name" value="High density lipoprotein binding protein"/>
    <property type="match status" value="1"/>
</dbReference>
<dbReference type="FunFam" id="3.30.1370.10:FF:000062">
    <property type="entry name" value="vigilin isoform X1"/>
    <property type="match status" value="1"/>
</dbReference>
<feature type="region of interest" description="Disordered" evidence="21">
    <location>
        <begin position="915"/>
        <end position="941"/>
    </location>
</feature>
<feature type="compositionally biased region" description="Polar residues" evidence="21">
    <location>
        <begin position="1"/>
        <end position="11"/>
    </location>
</feature>
<keyword evidence="24" id="KW-1185">Reference proteome</keyword>
<dbReference type="GO" id="GO:0005737">
    <property type="term" value="C:cytoplasm"/>
    <property type="evidence" value="ECO:0007669"/>
    <property type="project" value="UniProtKB-SubCell"/>
</dbReference>
<dbReference type="FunFam" id="3.30.1370.10:FF:000046">
    <property type="entry name" value="High density lipoprotein binding protein"/>
    <property type="match status" value="1"/>
</dbReference>
<reference evidence="23" key="2">
    <citation type="submission" date="2025-08" db="UniProtKB">
        <authorList>
            <consortium name="Ensembl"/>
        </authorList>
    </citation>
    <scope>IDENTIFICATION</scope>
    <source>
        <strain evidence="23">Hd-rR</strain>
    </source>
</reference>
<evidence type="ECO:0000256" key="13">
    <source>
        <dbReference type="ARBA" id="ARBA00023166"/>
    </source>
</evidence>
<evidence type="ECO:0000256" key="14">
    <source>
        <dbReference type="ARBA" id="ARBA00023221"/>
    </source>
</evidence>
<feature type="domain" description="K Homology" evidence="22">
    <location>
        <begin position="508"/>
        <end position="577"/>
    </location>
</feature>
<dbReference type="Proteomes" id="UP000001038">
    <property type="component" value="Chromosome 4"/>
</dbReference>
<comment type="function">
    <text evidence="17">Appears to play a role in cell sterol metabolism. It may function to protect cells from over-accumulation of cholesterol.</text>
</comment>
<accession>H2LA69</accession>
<dbReference type="PROSITE" id="PS50084">
    <property type="entry name" value="KH_TYPE_1"/>
    <property type="match status" value="14"/>
</dbReference>
<reference evidence="23 24" key="1">
    <citation type="journal article" date="2007" name="Nature">
        <title>The medaka draft genome and insights into vertebrate genome evolution.</title>
        <authorList>
            <person name="Kasahara M."/>
            <person name="Naruse K."/>
            <person name="Sasaki S."/>
            <person name="Nakatani Y."/>
            <person name="Qu W."/>
            <person name="Ahsan B."/>
            <person name="Yamada T."/>
            <person name="Nagayasu Y."/>
            <person name="Doi K."/>
            <person name="Kasai Y."/>
            <person name="Jindo T."/>
            <person name="Kobayashi D."/>
            <person name="Shimada A."/>
            <person name="Toyoda A."/>
            <person name="Kuroki Y."/>
            <person name="Fujiyama A."/>
            <person name="Sasaki T."/>
            <person name="Shimizu A."/>
            <person name="Asakawa S."/>
            <person name="Shimizu N."/>
            <person name="Hashimoto S."/>
            <person name="Yang J."/>
            <person name="Lee Y."/>
            <person name="Matsushima K."/>
            <person name="Sugano S."/>
            <person name="Sakaizumi M."/>
            <person name="Narita T."/>
            <person name="Ohishi K."/>
            <person name="Haga S."/>
            <person name="Ohta F."/>
            <person name="Nomoto H."/>
            <person name="Nogata K."/>
            <person name="Morishita T."/>
            <person name="Endo T."/>
            <person name="Shin-I T."/>
            <person name="Takeda H."/>
            <person name="Morishita S."/>
            <person name="Kohara Y."/>
        </authorList>
    </citation>
    <scope>NUCLEOTIDE SEQUENCE [LARGE SCALE GENOMIC DNA]</scope>
    <source>
        <strain evidence="23 24">Hd-rR</strain>
    </source>
</reference>
<feature type="domain" description="K Homology" evidence="22">
    <location>
        <begin position="151"/>
        <end position="219"/>
    </location>
</feature>
<evidence type="ECO:0000256" key="1">
    <source>
        <dbReference type="ARBA" id="ARBA00004123"/>
    </source>
</evidence>
<feature type="domain" description="K Homology" evidence="22">
    <location>
        <begin position="436"/>
        <end position="504"/>
    </location>
</feature>
<dbReference type="InterPro" id="IPR057778">
    <property type="entry name" value="KH_Vigilin_N"/>
</dbReference>
<gene>
    <name evidence="23" type="primary">HDLBP</name>
    <name evidence="23" type="synonym">hdlbpa</name>
</gene>
<feature type="domain" description="K Homology" evidence="22">
    <location>
        <begin position="1124"/>
        <end position="1193"/>
    </location>
</feature>
<dbReference type="HOGENOM" id="CLU_008532_0_0_1"/>
<keyword evidence="8" id="KW-0345">HDL</keyword>
<keyword evidence="9 19" id="KW-0694">RNA-binding</keyword>
<dbReference type="FunFam" id="3.30.1370.10:FF:000033">
    <property type="entry name" value="vigilin isoform X1"/>
    <property type="match status" value="1"/>
</dbReference>
<feature type="domain" description="K Homology" evidence="22">
    <location>
        <begin position="874"/>
        <end position="972"/>
    </location>
</feature>
<name>H2LA69_ORYLA</name>
<dbReference type="FunFam" id="3.30.1370.10:FF:000050">
    <property type="entry name" value="vigilin isoform X1"/>
    <property type="match status" value="1"/>
</dbReference>
<keyword evidence="10" id="KW-0007">Acetylation</keyword>
<evidence type="ECO:0000256" key="6">
    <source>
        <dbReference type="ARBA" id="ARBA00022553"/>
    </source>
</evidence>
<dbReference type="InterPro" id="IPR004087">
    <property type="entry name" value="KH_dom"/>
</dbReference>
<evidence type="ECO:0000256" key="18">
    <source>
        <dbReference type="ARBA" id="ARBA00077940"/>
    </source>
</evidence>
<keyword evidence="5" id="KW-0153">Cholesterol metabolism</keyword>
<feature type="domain" description="K Homology" evidence="22">
    <location>
        <begin position="801"/>
        <end position="870"/>
    </location>
</feature>
<evidence type="ECO:0000256" key="20">
    <source>
        <dbReference type="SAM" id="Coils"/>
    </source>
</evidence>
<evidence type="ECO:0000313" key="23">
    <source>
        <dbReference type="Ensembl" id="ENSORLP00000002774.2"/>
    </source>
</evidence>
<dbReference type="FunFam" id="3.30.1370.10:FF:000039">
    <property type="entry name" value="vigilin isoform X1"/>
    <property type="match status" value="1"/>
</dbReference>
<keyword evidence="12" id="KW-0443">Lipid metabolism</keyword>
<evidence type="ECO:0000256" key="15">
    <source>
        <dbReference type="ARBA" id="ARBA00023242"/>
    </source>
</evidence>
<dbReference type="CDD" id="cd22408">
    <property type="entry name" value="KH-I_Vigilin_rpt4"/>
    <property type="match status" value="1"/>
</dbReference>
<feature type="domain" description="K Homology" evidence="22">
    <location>
        <begin position="582"/>
        <end position="650"/>
    </location>
</feature>
<keyword evidence="14" id="KW-0753">Steroid metabolism</keyword>
<dbReference type="CDD" id="cd22413">
    <property type="entry name" value="KH-I_Vigilin_rpt10"/>
    <property type="match status" value="1"/>
</dbReference>
<reference evidence="23" key="3">
    <citation type="submission" date="2025-09" db="UniProtKB">
        <authorList>
            <consortium name="Ensembl"/>
        </authorList>
    </citation>
    <scope>IDENTIFICATION</scope>
    <source>
        <strain evidence="23">Hd-rR</strain>
    </source>
</reference>
<keyword evidence="15" id="KW-0539">Nucleus</keyword>
<feature type="domain" description="K Homology" evidence="22">
    <location>
        <begin position="973"/>
        <end position="1039"/>
    </location>
</feature>
<dbReference type="PANTHER" id="PTHR10627:SF34">
    <property type="entry name" value="VIGILIN"/>
    <property type="match status" value="1"/>
</dbReference>
<evidence type="ECO:0000256" key="5">
    <source>
        <dbReference type="ARBA" id="ARBA00022548"/>
    </source>
</evidence>
<keyword evidence="4" id="KW-0963">Cytoplasm</keyword>
<dbReference type="CDD" id="cd22412">
    <property type="entry name" value="KH-I_Vigilin_rpt9"/>
    <property type="match status" value="1"/>
</dbReference>
<evidence type="ECO:0000313" key="24">
    <source>
        <dbReference type="Proteomes" id="UP000001038"/>
    </source>
</evidence>
<dbReference type="CDD" id="cd22415">
    <property type="entry name" value="KH-I_Vigilin_rpt12"/>
    <property type="match status" value="1"/>
</dbReference>
<dbReference type="CDD" id="cd22409">
    <property type="entry name" value="KH-I_Vigilin_rpt5"/>
    <property type="match status" value="1"/>
</dbReference>
<keyword evidence="6" id="KW-0597">Phosphoprotein</keyword>
<dbReference type="InterPro" id="IPR036612">
    <property type="entry name" value="KH_dom_type_1_sf"/>
</dbReference>
<feature type="coiled-coil region" evidence="20">
    <location>
        <begin position="778"/>
        <end position="805"/>
    </location>
</feature>
<evidence type="ECO:0000256" key="21">
    <source>
        <dbReference type="SAM" id="MobiDB-lite"/>
    </source>
</evidence>
<evidence type="ECO:0000259" key="22">
    <source>
        <dbReference type="SMART" id="SM00322"/>
    </source>
</evidence>
<keyword evidence="3" id="KW-0813">Transport</keyword>
<evidence type="ECO:0000256" key="19">
    <source>
        <dbReference type="PROSITE-ProRule" id="PRU00117"/>
    </source>
</evidence>
<dbReference type="PANTHER" id="PTHR10627">
    <property type="entry name" value="SCP160"/>
    <property type="match status" value="1"/>
</dbReference>
<organism evidence="23 24">
    <name type="scientific">Oryzias latipes</name>
    <name type="common">Japanese rice fish</name>
    <name type="synonym">Japanese killifish</name>
    <dbReference type="NCBI Taxonomy" id="8090"/>
    <lineage>
        <taxon>Eukaryota</taxon>
        <taxon>Metazoa</taxon>
        <taxon>Chordata</taxon>
        <taxon>Craniata</taxon>
        <taxon>Vertebrata</taxon>
        <taxon>Euteleostomi</taxon>
        <taxon>Actinopterygii</taxon>
        <taxon>Neopterygii</taxon>
        <taxon>Teleostei</taxon>
        <taxon>Neoteleostei</taxon>
        <taxon>Acanthomorphata</taxon>
        <taxon>Ovalentaria</taxon>
        <taxon>Atherinomorphae</taxon>
        <taxon>Beloniformes</taxon>
        <taxon>Adrianichthyidae</taxon>
        <taxon>Oryziinae</taxon>
        <taxon>Oryzias</taxon>
    </lineage>
</organism>
<feature type="compositionally biased region" description="Gly residues" evidence="21">
    <location>
        <begin position="1216"/>
        <end position="1227"/>
    </location>
</feature>
<evidence type="ECO:0000256" key="11">
    <source>
        <dbReference type="ARBA" id="ARBA00023055"/>
    </source>
</evidence>
<dbReference type="Pfam" id="PF24668">
    <property type="entry name" value="KH_Vigilin"/>
    <property type="match status" value="1"/>
</dbReference>
<comment type="subcellular location">
    <subcellularLocation>
        <location evidence="2">Cytoplasm</location>
    </subcellularLocation>
    <subcellularLocation>
        <location evidence="1">Nucleus</location>
    </subcellularLocation>
</comment>
<dbReference type="GO" id="GO:0034364">
    <property type="term" value="C:high-density lipoprotein particle"/>
    <property type="evidence" value="ECO:0007669"/>
    <property type="project" value="UniProtKB-KW"/>
</dbReference>
<dbReference type="GO" id="GO:0008203">
    <property type="term" value="P:cholesterol metabolic process"/>
    <property type="evidence" value="ECO:0007669"/>
    <property type="project" value="UniProtKB-KW"/>
</dbReference>
<feature type="domain" description="K Homology" evidence="22">
    <location>
        <begin position="1051"/>
        <end position="1120"/>
    </location>
</feature>
<dbReference type="FunFam" id="3.30.1370.10:FF:000042">
    <property type="entry name" value="Vigilin isoform X1"/>
    <property type="match status" value="1"/>
</dbReference>
<feature type="domain" description="K Homology" evidence="22">
    <location>
        <begin position="654"/>
        <end position="723"/>
    </location>
</feature>
<evidence type="ECO:0000256" key="16">
    <source>
        <dbReference type="ARBA" id="ARBA00039270"/>
    </source>
</evidence>
<dbReference type="GO" id="GO:0005634">
    <property type="term" value="C:nucleus"/>
    <property type="evidence" value="ECO:0007669"/>
    <property type="project" value="UniProtKB-SubCell"/>
</dbReference>
<dbReference type="GO" id="GO:0006869">
    <property type="term" value="P:lipid transport"/>
    <property type="evidence" value="ECO:0007669"/>
    <property type="project" value="UniProtKB-KW"/>
</dbReference>
<feature type="domain" description="K Homology" evidence="22">
    <location>
        <begin position="296"/>
        <end position="364"/>
    </location>
</feature>
<feature type="domain" description="K Homology" evidence="22">
    <location>
        <begin position="728"/>
        <end position="797"/>
    </location>
</feature>
<dbReference type="CDD" id="cd02394">
    <property type="entry name" value="KH-I_Vigilin_rpt6"/>
    <property type="match status" value="1"/>
</dbReference>
<proteinExistence type="predicted"/>
<feature type="domain" description="K Homology" evidence="22">
    <location>
        <begin position="223"/>
        <end position="291"/>
    </location>
</feature>
<evidence type="ECO:0000256" key="17">
    <source>
        <dbReference type="ARBA" id="ARBA00055815"/>
    </source>
</evidence>
<dbReference type="CDD" id="cd22418">
    <property type="entry name" value="KH-I_Vigilin_rpt15"/>
    <property type="match status" value="1"/>
</dbReference>
<evidence type="ECO:0000256" key="9">
    <source>
        <dbReference type="ARBA" id="ARBA00022884"/>
    </source>
</evidence>
<dbReference type="CDD" id="cd22410">
    <property type="entry name" value="KH-I_Vigilin_rpt7"/>
    <property type="match status" value="1"/>
</dbReference>
<sequence length="1283" mass="142409">MSSVAVLTQESFNEHRSGLLPEQSGAAVAGPSGKEEEDALPTYKDAFPPLPERAATPDGTQETANAWTKIRPLKSSIITQVFHVPLEERKYKDINQFGEGDQAKVCVDIMHKTGAHLELSLAKDQGLSIMVSGKLDAVMKARKEIVSRLQTQASATVAIPKEHHRFVIGKNGEKLQELELKTATKIQIPRPDDPSNQIKISGTKEGLEKAKHEILLISAEQDKRAVERVNIDKVYHPFITGAFNKMVSEMAQDTGARINVPPPSVNKTEIVITGEKEQVALAVAMIKKVYEEKKKNTTTIAVEVKKSQHKYVVGPKGNTLQEILDRTGVSVEIPPSDSSSETVILRGEPDRLGQALTEVYAKANSYTVSSVSAPSWLHRFIIGKKGQNLAKITQQMPKVHIEFTEGEDKITLEGPTKDVQMVQSQIEAIVIDLVSRMDYAEITVDPKFHRHLIGKGGVNINRIKEMHKVTVRIPPDNEKSNLIRIEGDPQGVQEAKKELLELASRMENERTKDLIIEQRFHRAIIGQKGEKIKEVRDKFPEVIINFPDPAHKSDIVQLRGPRTEVEKCSKFMQKMVAEMVENSHSVSVPIFKQFHRNIIGKGGSNIKKIREETNTKIDLPAENSNSEMIVITGKKVNCEAARNRILAIQKELANITEMDVSIPSKLHNSLIGSKGRLVRSIMEECGGVHIHFPNEGSGVDKVTIRGPVEEVEKAKQQLLALAEEKQTKSHTAELHAKPEYHKFLIGKGGGNIRKVRDSTGARIIFPTPEDKDQELITVVGTEEAVREAQKELEELIKSLDNIVEDTMNVDPKHHRYFVARRGQVLRDLADEYGGVMVSFPRTASQSDKVSLKGAKECVEAAKKRMQEMIEDLDAQVTMECVIPQKFHRSIMGPKGSRIQQITRDHNVQIKFPEREDPQAAHSEAPAQENGEANGELKESVDPEAPKRCDVIVISGRKERCEAAIEALKALVPVTIEVDVPFELHRYIIGQKGSGIRKMMDEFEVNIQVPGPDLQSDKISITGLASHLDRAKEGLLERVKELQADQEDRALRSFKLTITVDPKYHPKIIGRKGAIITNIRTEHDVNIQFPEKNDENQDQITITGYEHKAIAARDAIQAIVDELEEMVSEDITLDSRVHARIIGARGKGIRKIMDEFKVDLRFPQSGAADPNVVTVIGRPEHVDEAIDHLLNLEEEYMADVAENEAKMAHMRPSGGSVAAGGGGGGGGASDESRGPSKGFVVREAPWANPNEKVSFGKPRGCNVLPHLQSFHRGFCLSGSRHEQL</sequence>
<evidence type="ECO:0000256" key="7">
    <source>
        <dbReference type="ARBA" id="ARBA00022737"/>
    </source>
</evidence>
<dbReference type="eggNOG" id="KOG2208">
    <property type="taxonomic scope" value="Eukaryota"/>
</dbReference>
<feature type="region of interest" description="Disordered" evidence="21">
    <location>
        <begin position="1"/>
        <end position="62"/>
    </location>
</feature>
<dbReference type="Gene3D" id="3.30.1370.10">
    <property type="entry name" value="K Homology domain, type 1"/>
    <property type="match status" value="14"/>
</dbReference>
<dbReference type="CDD" id="cd22405">
    <property type="entry name" value="KH-I_Vigilin_rpt1"/>
    <property type="match status" value="1"/>
</dbReference>
<evidence type="ECO:0000256" key="2">
    <source>
        <dbReference type="ARBA" id="ARBA00004496"/>
    </source>
</evidence>
<dbReference type="InterPro" id="IPR004088">
    <property type="entry name" value="KH_dom_type_1"/>
</dbReference>
<dbReference type="CDD" id="cd22417">
    <property type="entry name" value="KH-I_Vigilin_rpt14"/>
    <property type="match status" value="1"/>
</dbReference>
<dbReference type="CDD" id="cd22407">
    <property type="entry name" value="KH-I_Vigilin_rpt3"/>
    <property type="match status" value="1"/>
</dbReference>
<evidence type="ECO:0000256" key="3">
    <source>
        <dbReference type="ARBA" id="ARBA00022448"/>
    </source>
</evidence>
<dbReference type="SUPFAM" id="SSF54791">
    <property type="entry name" value="Eukaryotic type KH-domain (KH-domain type I)"/>
    <property type="match status" value="13"/>
</dbReference>
<dbReference type="FunFam" id="3.30.1370.10:FF:000018">
    <property type="entry name" value="vigilin isoform X1"/>
    <property type="match status" value="3"/>
</dbReference>
<dbReference type="Bgee" id="ENSORLG00000002226">
    <property type="expression patterns" value="Expressed in intestine and 14 other cell types or tissues"/>
</dbReference>
<dbReference type="GO" id="GO:0071391">
    <property type="term" value="P:cellular response to estrogen stimulus"/>
    <property type="evidence" value="ECO:0007669"/>
    <property type="project" value="Ensembl"/>
</dbReference>
<dbReference type="CDD" id="cd22411">
    <property type="entry name" value="KH-I_Vigilin_rpt8"/>
    <property type="match status" value="1"/>
</dbReference>
<dbReference type="GeneTree" id="ENSGT00900000141059"/>
<evidence type="ECO:0000256" key="4">
    <source>
        <dbReference type="ARBA" id="ARBA00022490"/>
    </source>
</evidence>
<keyword evidence="20" id="KW-0175">Coiled coil</keyword>
<dbReference type="CDD" id="cd22414">
    <property type="entry name" value="KH-I_Vigilin_rpt11"/>
    <property type="match status" value="1"/>
</dbReference>
<dbReference type="Ensembl" id="ENSORLT00000002775.2">
    <property type="protein sequence ID" value="ENSORLP00000002774.2"/>
    <property type="gene ID" value="ENSORLG00000002226.2"/>
</dbReference>
<dbReference type="Pfam" id="PF00013">
    <property type="entry name" value="KH_1"/>
    <property type="match status" value="14"/>
</dbReference>
<feature type="domain" description="K Homology" evidence="22">
    <location>
        <begin position="365"/>
        <end position="431"/>
    </location>
</feature>
<evidence type="ECO:0000256" key="8">
    <source>
        <dbReference type="ARBA" id="ARBA00022850"/>
    </source>
</evidence>
<evidence type="ECO:0000256" key="10">
    <source>
        <dbReference type="ARBA" id="ARBA00022990"/>
    </source>
</evidence>
<evidence type="ECO:0000256" key="12">
    <source>
        <dbReference type="ARBA" id="ARBA00023098"/>
    </source>
</evidence>
<dbReference type="GO" id="GO:0003729">
    <property type="term" value="F:mRNA binding"/>
    <property type="evidence" value="ECO:0000318"/>
    <property type="project" value="GO_Central"/>
</dbReference>
<dbReference type="FunFam" id="3.30.1370.10:FF:000057">
    <property type="entry name" value="High density lipoprotein binding protein"/>
    <property type="match status" value="1"/>
</dbReference>
<dbReference type="CDD" id="cd22406">
    <property type="entry name" value="KH-I_Vigilin_rpt2"/>
    <property type="match status" value="1"/>
</dbReference>
<dbReference type="STRING" id="8090.ENSORLP00000002774"/>
<keyword evidence="7" id="KW-0677">Repeat</keyword>
<keyword evidence="13" id="KW-1207">Sterol metabolism</keyword>
<dbReference type="CDD" id="cd22416">
    <property type="entry name" value="KH-I_Vigilin_rpt13"/>
    <property type="match status" value="1"/>
</dbReference>